<keyword evidence="2" id="KW-1133">Transmembrane helix</keyword>
<dbReference type="GeneID" id="23463291"/>
<name>A0A0B5J427_9VIRU</name>
<sequence>MGILENPVHNTPEAVFFFLFLVSCSPALSFFLSTFVGAHCFRRRPQKQNKKSREKEPRVSARTIFVQDLCDDDGNRTDDMQSQRKQQKDSKKATRTKENI</sequence>
<protein>
    <submittedName>
        <fullName evidence="3">Uncharacterized protein</fullName>
    </submittedName>
</protein>
<dbReference type="EMBL" id="KP136319">
    <property type="protein sequence ID" value="AJF98374.1"/>
    <property type="molecule type" value="Genomic_DNA"/>
</dbReference>
<reference evidence="3 4" key="1">
    <citation type="journal article" date="2015" name="Parasitol. Res.">
        <title>Viruses in close associations with free-living amoebae.</title>
        <authorList>
            <person name="Scheid P."/>
        </authorList>
    </citation>
    <scope>NUCLEOTIDE SEQUENCE [LARGE SCALE GENOMIC DNA]</scope>
    <source>
        <strain evidence="3">KlaHel</strain>
    </source>
</reference>
<dbReference type="KEGG" id="vg:23463291"/>
<organism evidence="3 4">
    <name type="scientific">Pandoravirus inopinatum</name>
    <dbReference type="NCBI Taxonomy" id="1605721"/>
    <lineage>
        <taxon>Viruses</taxon>
        <taxon>Pandoravirus</taxon>
    </lineage>
</organism>
<dbReference type="RefSeq" id="YP_009120609.1">
    <property type="nucleotide sequence ID" value="NC_026440.1"/>
</dbReference>
<feature type="transmembrane region" description="Helical" evidence="2">
    <location>
        <begin position="15"/>
        <end position="41"/>
    </location>
</feature>
<dbReference type="Proteomes" id="UP000202511">
    <property type="component" value="Segment"/>
</dbReference>
<evidence type="ECO:0000313" key="4">
    <source>
        <dbReference type="Proteomes" id="UP000202511"/>
    </source>
</evidence>
<evidence type="ECO:0000313" key="3">
    <source>
        <dbReference type="EMBL" id="AJF98374.1"/>
    </source>
</evidence>
<feature type="region of interest" description="Disordered" evidence="1">
    <location>
        <begin position="70"/>
        <end position="100"/>
    </location>
</feature>
<keyword evidence="2" id="KW-0472">Membrane</keyword>
<evidence type="ECO:0000256" key="2">
    <source>
        <dbReference type="SAM" id="Phobius"/>
    </source>
</evidence>
<evidence type="ECO:0000256" key="1">
    <source>
        <dbReference type="SAM" id="MobiDB-lite"/>
    </source>
</evidence>
<proteinExistence type="predicted"/>
<accession>A0A0B5J427</accession>
<keyword evidence="2" id="KW-0812">Transmembrane</keyword>
<feature type="compositionally biased region" description="Basic and acidic residues" evidence="1">
    <location>
        <begin position="73"/>
        <end position="100"/>
    </location>
</feature>